<dbReference type="GO" id="GO:0016705">
    <property type="term" value="F:oxidoreductase activity, acting on paired donors, with incorporation or reduction of molecular oxygen"/>
    <property type="evidence" value="ECO:0007669"/>
    <property type="project" value="InterPro"/>
</dbReference>
<dbReference type="InterPro" id="IPR002401">
    <property type="entry name" value="Cyt_P450_E_grp-I"/>
</dbReference>
<evidence type="ECO:0000256" key="5">
    <source>
        <dbReference type="ARBA" id="ARBA00022617"/>
    </source>
</evidence>
<dbReference type="InterPro" id="IPR036396">
    <property type="entry name" value="Cyt_P450_sf"/>
</dbReference>
<dbReference type="GO" id="GO:0004497">
    <property type="term" value="F:monooxygenase activity"/>
    <property type="evidence" value="ECO:0007669"/>
    <property type="project" value="UniProtKB-KW"/>
</dbReference>
<evidence type="ECO:0000256" key="10">
    <source>
        <dbReference type="ARBA" id="ARBA00023004"/>
    </source>
</evidence>
<keyword evidence="9 14" id="KW-0560">Oxidoreductase</keyword>
<dbReference type="PANTHER" id="PTHR24292">
    <property type="entry name" value="CYTOCHROME P450"/>
    <property type="match status" value="1"/>
</dbReference>
<dbReference type="InterPro" id="IPR050476">
    <property type="entry name" value="Insect_CytP450_Detox"/>
</dbReference>
<dbReference type="InterPro" id="IPR001128">
    <property type="entry name" value="Cyt_P450"/>
</dbReference>
<dbReference type="Gene3D" id="1.10.630.10">
    <property type="entry name" value="Cytochrome P450"/>
    <property type="match status" value="1"/>
</dbReference>
<comment type="similarity">
    <text evidence="4 14">Belongs to the cytochrome P450 family.</text>
</comment>
<protein>
    <submittedName>
        <fullName evidence="16">Cytochrome P450 6a8</fullName>
    </submittedName>
</protein>
<evidence type="ECO:0000256" key="14">
    <source>
        <dbReference type="RuleBase" id="RU000461"/>
    </source>
</evidence>
<reference evidence="16" key="1">
    <citation type="submission" date="2021-05" db="EMBL/GenBank/DDBJ databases">
        <authorList>
            <person name="Alioto T."/>
            <person name="Alioto T."/>
            <person name="Gomez Garrido J."/>
        </authorList>
    </citation>
    <scope>NUCLEOTIDE SEQUENCE</scope>
</reference>
<feature type="signal peptide" evidence="15">
    <location>
        <begin position="1"/>
        <end position="21"/>
    </location>
</feature>
<dbReference type="PRINTS" id="PR00463">
    <property type="entry name" value="EP450I"/>
</dbReference>
<comment type="cofactor">
    <cofactor evidence="1 13">
        <name>heme</name>
        <dbReference type="ChEBI" id="CHEBI:30413"/>
    </cofactor>
</comment>
<keyword evidence="15" id="KW-0732">Signal</keyword>
<feature type="chain" id="PRO_5036427925" evidence="15">
    <location>
        <begin position="22"/>
        <end position="519"/>
    </location>
</feature>
<organism evidence="16">
    <name type="scientific">Culex pipiens</name>
    <name type="common">House mosquito</name>
    <dbReference type="NCBI Taxonomy" id="7175"/>
    <lineage>
        <taxon>Eukaryota</taxon>
        <taxon>Metazoa</taxon>
        <taxon>Ecdysozoa</taxon>
        <taxon>Arthropoda</taxon>
        <taxon>Hexapoda</taxon>
        <taxon>Insecta</taxon>
        <taxon>Pterygota</taxon>
        <taxon>Neoptera</taxon>
        <taxon>Endopterygota</taxon>
        <taxon>Diptera</taxon>
        <taxon>Nematocera</taxon>
        <taxon>Culicoidea</taxon>
        <taxon>Culicidae</taxon>
        <taxon>Culicinae</taxon>
        <taxon>Culicini</taxon>
        <taxon>Culex</taxon>
        <taxon>Culex</taxon>
    </lineage>
</organism>
<keyword evidence="8" id="KW-0492">Microsome</keyword>
<evidence type="ECO:0000256" key="3">
    <source>
        <dbReference type="ARBA" id="ARBA00004406"/>
    </source>
</evidence>
<sequence>MNVLLLLLASLLFALLKWIYSHFQSRYQFWKDRNVPYLEPRFPVGNVGDTLKPTIHFAHIMDNLYKQLTKLGDDYAGIYFFRDPVLVVLSPEFAKTVLVKDFNYFVDRGVYSNERDDPLSANLFFMEGHQWRKLRAKLTPTFTSGRLKAMFHTILAVGEQFDRFLGGYVDGVNEVEVKDLLARFTTDVIGSCAFGIDCNSLENPKSEFREMGKRMINFPKLKALKVFFAMMFRDTARKLGIRFNDEDVSEFFFSVVRDTIKYREENDVQRKDFMQLLIELKNKGYMDGEVDGAAEEMSGQRLEKLTFEEIAAQAFVFFFAGFETSATTMTFALHLLATHPDIQEKGRSCVQEVLSSHDNKFSYEAIMEMTYLDWIINETLRIYPPVATLHRMTTKPYKLPNGSIIPKGTGLCIPNLAIQRDPQHFPDPLKFRPERFSEEEKSTRHPFSYLPFGEGPRICIGMRFGLLQTRMGLALLLRSYRFSLCSKSPVPLVIDPVNLIHGPAGDVWLGIEKVGTKCA</sequence>
<dbReference type="InterPro" id="IPR017972">
    <property type="entry name" value="Cyt_P450_CS"/>
</dbReference>
<dbReference type="EMBL" id="HBUE01093888">
    <property type="protein sequence ID" value="CAG6482634.1"/>
    <property type="molecule type" value="Transcribed_RNA"/>
</dbReference>
<keyword evidence="7" id="KW-0256">Endoplasmic reticulum</keyword>
<keyword evidence="12" id="KW-0472">Membrane</keyword>
<dbReference type="PANTHER" id="PTHR24292:SF103">
    <property type="entry name" value="CYTOCHROME P450 6BS1"/>
    <property type="match status" value="1"/>
</dbReference>
<keyword evidence="5 13" id="KW-0349">Heme</keyword>
<dbReference type="FunFam" id="1.10.630.10:FF:000042">
    <property type="entry name" value="Cytochrome P450"/>
    <property type="match status" value="1"/>
</dbReference>
<dbReference type="Pfam" id="PF00067">
    <property type="entry name" value="p450"/>
    <property type="match status" value="1"/>
</dbReference>
<evidence type="ECO:0000256" key="13">
    <source>
        <dbReference type="PIRSR" id="PIRSR602401-1"/>
    </source>
</evidence>
<evidence type="ECO:0000256" key="9">
    <source>
        <dbReference type="ARBA" id="ARBA00023002"/>
    </source>
</evidence>
<dbReference type="AlphaFoldDB" id="A0A8D8C2Q4"/>
<evidence type="ECO:0000256" key="15">
    <source>
        <dbReference type="SAM" id="SignalP"/>
    </source>
</evidence>
<dbReference type="PRINTS" id="PR00385">
    <property type="entry name" value="P450"/>
</dbReference>
<dbReference type="PROSITE" id="PS00086">
    <property type="entry name" value="CYTOCHROME_P450"/>
    <property type="match status" value="1"/>
</dbReference>
<feature type="binding site" description="axial binding residue" evidence="13">
    <location>
        <position position="459"/>
    </location>
    <ligand>
        <name>heme</name>
        <dbReference type="ChEBI" id="CHEBI:30413"/>
    </ligand>
    <ligandPart>
        <name>Fe</name>
        <dbReference type="ChEBI" id="CHEBI:18248"/>
    </ligandPart>
</feature>
<dbReference type="GO" id="GO:0005506">
    <property type="term" value="F:iron ion binding"/>
    <property type="evidence" value="ECO:0007669"/>
    <property type="project" value="InterPro"/>
</dbReference>
<evidence type="ECO:0000256" key="11">
    <source>
        <dbReference type="ARBA" id="ARBA00023033"/>
    </source>
</evidence>
<evidence type="ECO:0000256" key="8">
    <source>
        <dbReference type="ARBA" id="ARBA00022848"/>
    </source>
</evidence>
<comment type="subcellular location">
    <subcellularLocation>
        <location evidence="3">Endoplasmic reticulum membrane</location>
        <topology evidence="3">Peripheral membrane protein</topology>
    </subcellularLocation>
    <subcellularLocation>
        <location evidence="2">Microsome membrane</location>
        <topology evidence="2">Peripheral membrane protein</topology>
    </subcellularLocation>
</comment>
<dbReference type="SUPFAM" id="SSF48264">
    <property type="entry name" value="Cytochrome P450"/>
    <property type="match status" value="1"/>
</dbReference>
<accession>A0A8D8C2Q4</accession>
<proteinExistence type="inferred from homology"/>
<evidence type="ECO:0000256" key="6">
    <source>
        <dbReference type="ARBA" id="ARBA00022723"/>
    </source>
</evidence>
<evidence type="ECO:0000256" key="4">
    <source>
        <dbReference type="ARBA" id="ARBA00010617"/>
    </source>
</evidence>
<dbReference type="GO" id="GO:0005789">
    <property type="term" value="C:endoplasmic reticulum membrane"/>
    <property type="evidence" value="ECO:0007669"/>
    <property type="project" value="UniProtKB-SubCell"/>
</dbReference>
<dbReference type="EMBL" id="HBUE01093887">
    <property type="protein sequence ID" value="CAG6482631.1"/>
    <property type="molecule type" value="Transcribed_RNA"/>
</dbReference>
<dbReference type="CDD" id="cd11056">
    <property type="entry name" value="CYP6-like"/>
    <property type="match status" value="1"/>
</dbReference>
<evidence type="ECO:0000256" key="2">
    <source>
        <dbReference type="ARBA" id="ARBA00004174"/>
    </source>
</evidence>
<keyword evidence="6 13" id="KW-0479">Metal-binding</keyword>
<keyword evidence="11 14" id="KW-0503">Monooxygenase</keyword>
<evidence type="ECO:0000256" key="12">
    <source>
        <dbReference type="ARBA" id="ARBA00023136"/>
    </source>
</evidence>
<name>A0A8D8C2Q4_CULPI</name>
<dbReference type="GO" id="GO:0020037">
    <property type="term" value="F:heme binding"/>
    <property type="evidence" value="ECO:0007669"/>
    <property type="project" value="InterPro"/>
</dbReference>
<keyword evidence="10 13" id="KW-0408">Iron</keyword>
<evidence type="ECO:0000313" key="16">
    <source>
        <dbReference type="EMBL" id="CAG6482631.1"/>
    </source>
</evidence>
<evidence type="ECO:0000256" key="1">
    <source>
        <dbReference type="ARBA" id="ARBA00001971"/>
    </source>
</evidence>
<evidence type="ECO:0000256" key="7">
    <source>
        <dbReference type="ARBA" id="ARBA00022824"/>
    </source>
</evidence>